<name>A0A8H3HNB6_9AGAM</name>
<dbReference type="GO" id="GO:0030686">
    <property type="term" value="C:90S preribosome"/>
    <property type="evidence" value="ECO:0007669"/>
    <property type="project" value="TreeGrafter"/>
</dbReference>
<gene>
    <name evidence="2" type="ORF">RDB_LOCUS156796</name>
</gene>
<dbReference type="InterPro" id="IPR032704">
    <property type="entry name" value="Cms1"/>
</dbReference>
<dbReference type="Pfam" id="PF14617">
    <property type="entry name" value="CMS1"/>
    <property type="match status" value="2"/>
</dbReference>
<dbReference type="EMBL" id="CAJMXA010003891">
    <property type="protein sequence ID" value="CAE6524716.1"/>
    <property type="molecule type" value="Genomic_DNA"/>
</dbReference>
<dbReference type="Proteomes" id="UP000663853">
    <property type="component" value="Unassembled WGS sequence"/>
</dbReference>
<evidence type="ECO:0000256" key="1">
    <source>
        <dbReference type="SAM" id="MobiDB-lite"/>
    </source>
</evidence>
<feature type="compositionally biased region" description="Acidic residues" evidence="1">
    <location>
        <begin position="1"/>
        <end position="11"/>
    </location>
</feature>
<dbReference type="GO" id="GO:0005634">
    <property type="term" value="C:nucleus"/>
    <property type="evidence" value="ECO:0007669"/>
    <property type="project" value="TreeGrafter"/>
</dbReference>
<comment type="caution">
    <text evidence="2">The sequence shown here is derived from an EMBL/GenBank/DDBJ whole genome shotgun (WGS) entry which is preliminary data.</text>
</comment>
<protein>
    <recommendedName>
        <fullName evidence="4">Protein CMS1</fullName>
    </recommendedName>
</protein>
<reference evidence="2" key="1">
    <citation type="submission" date="2021-01" db="EMBL/GenBank/DDBJ databases">
        <authorList>
            <person name="Kaushik A."/>
        </authorList>
    </citation>
    <scope>NUCLEOTIDE SEQUENCE</scope>
    <source>
        <strain evidence="2">AG6-10EEA</strain>
    </source>
</reference>
<evidence type="ECO:0008006" key="4">
    <source>
        <dbReference type="Google" id="ProtNLM"/>
    </source>
</evidence>
<dbReference type="PANTHER" id="PTHR24030:SF0">
    <property type="entry name" value="PROTEIN CMSS1"/>
    <property type="match status" value="1"/>
</dbReference>
<evidence type="ECO:0000313" key="2">
    <source>
        <dbReference type="EMBL" id="CAE6524716.1"/>
    </source>
</evidence>
<organism evidence="2 3">
    <name type="scientific">Rhizoctonia solani</name>
    <dbReference type="NCBI Taxonomy" id="456999"/>
    <lineage>
        <taxon>Eukaryota</taxon>
        <taxon>Fungi</taxon>
        <taxon>Dikarya</taxon>
        <taxon>Basidiomycota</taxon>
        <taxon>Agaricomycotina</taxon>
        <taxon>Agaricomycetes</taxon>
        <taxon>Cantharellales</taxon>
        <taxon>Ceratobasidiaceae</taxon>
        <taxon>Rhizoctonia</taxon>
    </lineage>
</organism>
<evidence type="ECO:0000313" key="3">
    <source>
        <dbReference type="Proteomes" id="UP000663853"/>
    </source>
</evidence>
<feature type="region of interest" description="Disordered" evidence="1">
    <location>
        <begin position="1"/>
        <end position="80"/>
    </location>
</feature>
<proteinExistence type="predicted"/>
<accession>A0A8H3HNB6</accession>
<dbReference type="PANTHER" id="PTHR24030">
    <property type="entry name" value="PROTEIN CMSS1"/>
    <property type="match status" value="1"/>
</dbReference>
<dbReference type="AlphaFoldDB" id="A0A8H3HNB6"/>
<feature type="compositionally biased region" description="Basic and acidic residues" evidence="1">
    <location>
        <begin position="60"/>
        <end position="69"/>
    </location>
</feature>
<sequence length="308" mass="33485">MTSGDDLEDGLVLDASYALSDDGDNAPEKPTLHTPLDEESEFQLESPQPVAAKKKRKRPEKSPVQEPKQKKQKPAQDAPHIVVCQPPDALAQYLERSLAKTFPKMSQLERDDLVIPESSIVDTTTFTAERTDNSLADFISSSAWIDHVGAVPVTHALASSAACPTLASRIAQRPKHHAAPTAIVLAGAALRVADLTRAIRPLKGESGGEIAKLFAKHFKLKDHITHLAKTRVGVAVGTPARISQLLAEPDALSVKALSHIIFDLTHVDTKQRSLLDIPETRVDTLRGVLGDSRIRERLLNGKTKLVLF</sequence>